<keyword evidence="14" id="KW-1185">Reference proteome</keyword>
<dbReference type="EMBL" id="KZ308332">
    <property type="protein sequence ID" value="KAG8227651.1"/>
    <property type="molecule type" value="Genomic_DNA"/>
</dbReference>
<dbReference type="Gene3D" id="1.50.40.10">
    <property type="entry name" value="Mitochondrial carrier domain"/>
    <property type="match status" value="1"/>
</dbReference>
<accession>A0A8K0K4K5</accession>
<reference evidence="13" key="2">
    <citation type="submission" date="2017-10" db="EMBL/GenBank/DDBJ databases">
        <title>Ladona fulva Genome sequencing and assembly.</title>
        <authorList>
            <person name="Murali S."/>
            <person name="Richards S."/>
            <person name="Bandaranaike D."/>
            <person name="Bellair M."/>
            <person name="Blankenburg K."/>
            <person name="Chao H."/>
            <person name="Dinh H."/>
            <person name="Doddapaneni H."/>
            <person name="Dugan-Rocha S."/>
            <person name="Elkadiri S."/>
            <person name="Gnanaolivu R."/>
            <person name="Hernandez B."/>
            <person name="Skinner E."/>
            <person name="Javaid M."/>
            <person name="Lee S."/>
            <person name="Li M."/>
            <person name="Ming W."/>
            <person name="Munidasa M."/>
            <person name="Muniz J."/>
            <person name="Nguyen L."/>
            <person name="Hughes D."/>
            <person name="Osuji N."/>
            <person name="Pu L.-L."/>
            <person name="Puazo M."/>
            <person name="Qu C."/>
            <person name="Quiroz J."/>
            <person name="Raj R."/>
            <person name="Weissenberger G."/>
            <person name="Xin Y."/>
            <person name="Zou X."/>
            <person name="Han Y."/>
            <person name="Worley K."/>
            <person name="Muzny D."/>
            <person name="Gibbs R."/>
        </authorList>
    </citation>
    <scope>NUCLEOTIDE SEQUENCE</scope>
    <source>
        <strain evidence="13">Sampled in the wild</strain>
    </source>
</reference>
<comment type="subcellular location">
    <subcellularLocation>
        <location evidence="1">Mitochondrion inner membrane</location>
        <topology evidence="1">Multi-pass membrane protein</topology>
    </subcellularLocation>
</comment>
<evidence type="ECO:0000256" key="10">
    <source>
        <dbReference type="PROSITE-ProRule" id="PRU00282"/>
    </source>
</evidence>
<evidence type="ECO:0000256" key="2">
    <source>
        <dbReference type="ARBA" id="ARBA00006375"/>
    </source>
</evidence>
<keyword evidence="8" id="KW-0496">Mitochondrion</keyword>
<evidence type="ECO:0000256" key="5">
    <source>
        <dbReference type="ARBA" id="ARBA00022737"/>
    </source>
</evidence>
<sequence length="280" mass="31159">MGKINKYFKKELAIFVDSTSMKAEDTLSVDDPRFRITPLQQIAASSTGAFLTSLIMTPFDVVKIRLQAQQKASLSNKCFIYCNGLMDHLCPCLNGGNNSQNGHWYRRPSHFTGTLDAFVKISRQEGVTSLWSGLSPTLVLAVPATVIYFVAYEQLRVRIKDYYNQNYNADGSKSVQPSWIPLLSGATARVWAATVVSPLELIRTKMQSQKLSYFEIGQAVRSLLRDEGIPGLWKGLSPTLLRDVPFSAIYWINYEGLKTAFSQENPNLGFSFLAGAFSGS</sequence>
<reference evidence="13" key="1">
    <citation type="submission" date="2013-04" db="EMBL/GenBank/DDBJ databases">
        <authorList>
            <person name="Qu J."/>
            <person name="Murali S.C."/>
            <person name="Bandaranaike D."/>
            <person name="Bellair M."/>
            <person name="Blankenburg K."/>
            <person name="Chao H."/>
            <person name="Dinh H."/>
            <person name="Doddapaneni H."/>
            <person name="Downs B."/>
            <person name="Dugan-Rocha S."/>
            <person name="Elkadiri S."/>
            <person name="Gnanaolivu R.D."/>
            <person name="Hernandez B."/>
            <person name="Javaid M."/>
            <person name="Jayaseelan J.C."/>
            <person name="Lee S."/>
            <person name="Li M."/>
            <person name="Ming W."/>
            <person name="Munidasa M."/>
            <person name="Muniz J."/>
            <person name="Nguyen L."/>
            <person name="Ongeri F."/>
            <person name="Osuji N."/>
            <person name="Pu L.-L."/>
            <person name="Puazo M."/>
            <person name="Qu C."/>
            <person name="Quiroz J."/>
            <person name="Raj R."/>
            <person name="Weissenberger G."/>
            <person name="Xin Y."/>
            <person name="Zou X."/>
            <person name="Han Y."/>
            <person name="Richards S."/>
            <person name="Worley K."/>
            <person name="Muzny D."/>
            <person name="Gibbs R."/>
        </authorList>
    </citation>
    <scope>NUCLEOTIDE SEQUENCE</scope>
    <source>
        <strain evidence="13">Sampled in the wild</strain>
    </source>
</reference>
<evidence type="ECO:0000313" key="14">
    <source>
        <dbReference type="Proteomes" id="UP000792457"/>
    </source>
</evidence>
<comment type="similarity">
    <text evidence="2 11">Belongs to the mitochondrial carrier (TC 2.A.29) family.</text>
</comment>
<name>A0A8K0K4K5_LADFU</name>
<feature type="transmembrane region" description="Helical" evidence="12">
    <location>
        <begin position="130"/>
        <end position="151"/>
    </location>
</feature>
<dbReference type="AlphaFoldDB" id="A0A8K0K4K5"/>
<organism evidence="13 14">
    <name type="scientific">Ladona fulva</name>
    <name type="common">Scarce chaser dragonfly</name>
    <name type="synonym">Libellula fulva</name>
    <dbReference type="NCBI Taxonomy" id="123851"/>
    <lineage>
        <taxon>Eukaryota</taxon>
        <taxon>Metazoa</taxon>
        <taxon>Ecdysozoa</taxon>
        <taxon>Arthropoda</taxon>
        <taxon>Hexapoda</taxon>
        <taxon>Insecta</taxon>
        <taxon>Pterygota</taxon>
        <taxon>Palaeoptera</taxon>
        <taxon>Odonata</taxon>
        <taxon>Epiprocta</taxon>
        <taxon>Anisoptera</taxon>
        <taxon>Libelluloidea</taxon>
        <taxon>Libellulidae</taxon>
        <taxon>Ladona</taxon>
    </lineage>
</organism>
<feature type="non-terminal residue" evidence="13">
    <location>
        <position position="280"/>
    </location>
</feature>
<feature type="repeat" description="Solcar" evidence="10">
    <location>
        <begin position="176"/>
        <end position="260"/>
    </location>
</feature>
<dbReference type="InterPro" id="IPR018108">
    <property type="entry name" value="MCP_transmembrane"/>
</dbReference>
<keyword evidence="7 12" id="KW-1133">Transmembrane helix</keyword>
<proteinExistence type="inferred from homology"/>
<evidence type="ECO:0000256" key="1">
    <source>
        <dbReference type="ARBA" id="ARBA00004448"/>
    </source>
</evidence>
<dbReference type="PANTHER" id="PTHR45760:SF2">
    <property type="entry name" value="FI19922P1-RELATED"/>
    <property type="match status" value="1"/>
</dbReference>
<dbReference type="PROSITE" id="PS50920">
    <property type="entry name" value="SOLCAR"/>
    <property type="match status" value="2"/>
</dbReference>
<keyword evidence="6" id="KW-0999">Mitochondrion inner membrane</keyword>
<keyword evidence="9 10" id="KW-0472">Membrane</keyword>
<evidence type="ECO:0008006" key="15">
    <source>
        <dbReference type="Google" id="ProtNLM"/>
    </source>
</evidence>
<evidence type="ECO:0000256" key="3">
    <source>
        <dbReference type="ARBA" id="ARBA00022448"/>
    </source>
</evidence>
<comment type="caution">
    <text evidence="13">The sequence shown here is derived from an EMBL/GenBank/DDBJ whole genome shotgun (WGS) entry which is preliminary data.</text>
</comment>
<dbReference type="GO" id="GO:1990542">
    <property type="term" value="P:mitochondrial transmembrane transport"/>
    <property type="evidence" value="ECO:0007669"/>
    <property type="project" value="InterPro"/>
</dbReference>
<dbReference type="PANTHER" id="PTHR45760">
    <property type="entry name" value="FI19922P1-RELATED"/>
    <property type="match status" value="1"/>
</dbReference>
<feature type="repeat" description="Solcar" evidence="10">
    <location>
        <begin position="36"/>
        <end position="158"/>
    </location>
</feature>
<evidence type="ECO:0000256" key="8">
    <source>
        <dbReference type="ARBA" id="ARBA00023128"/>
    </source>
</evidence>
<evidence type="ECO:0000256" key="7">
    <source>
        <dbReference type="ARBA" id="ARBA00022989"/>
    </source>
</evidence>
<dbReference type="GO" id="GO:0005743">
    <property type="term" value="C:mitochondrial inner membrane"/>
    <property type="evidence" value="ECO:0007669"/>
    <property type="project" value="UniProtKB-SubCell"/>
</dbReference>
<dbReference type="SUPFAM" id="SSF103506">
    <property type="entry name" value="Mitochondrial carrier"/>
    <property type="match status" value="1"/>
</dbReference>
<dbReference type="OrthoDB" id="1747031at2759"/>
<evidence type="ECO:0000256" key="9">
    <source>
        <dbReference type="ARBA" id="ARBA00023136"/>
    </source>
</evidence>
<dbReference type="InterPro" id="IPR045315">
    <property type="entry name" value="Mtm1-like"/>
</dbReference>
<dbReference type="InterPro" id="IPR023395">
    <property type="entry name" value="MCP_dom_sf"/>
</dbReference>
<evidence type="ECO:0000256" key="12">
    <source>
        <dbReference type="SAM" id="Phobius"/>
    </source>
</evidence>
<evidence type="ECO:0000256" key="4">
    <source>
        <dbReference type="ARBA" id="ARBA00022692"/>
    </source>
</evidence>
<evidence type="ECO:0000256" key="11">
    <source>
        <dbReference type="RuleBase" id="RU000488"/>
    </source>
</evidence>
<keyword evidence="5" id="KW-0677">Repeat</keyword>
<evidence type="ECO:0000313" key="13">
    <source>
        <dbReference type="EMBL" id="KAG8227651.1"/>
    </source>
</evidence>
<protein>
    <recommendedName>
        <fullName evidence="15">Solute carrier family 25 member 40</fullName>
    </recommendedName>
</protein>
<dbReference type="Pfam" id="PF00153">
    <property type="entry name" value="Mito_carr"/>
    <property type="match status" value="3"/>
</dbReference>
<dbReference type="Proteomes" id="UP000792457">
    <property type="component" value="Unassembled WGS sequence"/>
</dbReference>
<keyword evidence="3 11" id="KW-0813">Transport</keyword>
<evidence type="ECO:0000256" key="6">
    <source>
        <dbReference type="ARBA" id="ARBA00022792"/>
    </source>
</evidence>
<gene>
    <name evidence="13" type="ORF">J437_LFUL007847</name>
</gene>
<keyword evidence="4 10" id="KW-0812">Transmembrane</keyword>